<keyword evidence="9 14" id="KW-0472">Membrane</keyword>
<dbReference type="GO" id="GO:0006643">
    <property type="term" value="P:membrane lipid metabolic process"/>
    <property type="evidence" value="ECO:0007669"/>
    <property type="project" value="TreeGrafter"/>
</dbReference>
<comment type="catalytic activity">
    <reaction evidence="13">
        <text>1-O-(1,2-saturated-alkyl)-sn-glycerol + (6R)-L-erythro-5,6,7,8-tetrahydrobiopterin + O2 = a 1-(1-hydroxyalkyl)-sn-glycerol + (6R)-L-erythro-6,7-dihydrobiopterin + H2O</text>
        <dbReference type="Rhea" id="RHEA:36255"/>
        <dbReference type="ChEBI" id="CHEBI:15377"/>
        <dbReference type="ChEBI" id="CHEBI:15379"/>
        <dbReference type="ChEBI" id="CHEBI:43120"/>
        <dbReference type="ChEBI" id="CHEBI:59560"/>
        <dbReference type="ChEBI" id="CHEBI:73418"/>
        <dbReference type="ChEBI" id="CHEBI:83957"/>
        <dbReference type="EC" id="1.14.16.5"/>
    </reaction>
</comment>
<sequence>DLQLSRDRLVRHISRRVRSFLFASDVGCRSSPIQQEKMNSSEDSLFLEAMVDVNIPWTKGLASMFYLVSPTESSYKAAEEVPQFYRKAWPYFLLFILLENVILWVERKPLMRVNDGLTSLSHALFQECGRLLFRGGESALYIYIYEHFHIIDLPWESPVTWYIAAIGVDFCYYWVHRASHEIHILWAQHQVHHSSEDYNLAVGLRQSILQGWCGFIFYLPMAMFVPPAQFLTHQQFNLLYQFWIHTETVKSLGPLEWLLNTPRHHRVHHGSTLYCLDKNYGGFLIIWDRLFGTFQKEEEKKEIIYGLVKNQPSFNPLFLQVFYNMNVWNKMQSMEGWQNKLGAVIKGPSWLPGKPWTGADEDKIDVKSRVKYDVKLPLWLNVYIIVHFAAVTVGFQELALRYMSMGPLTVLFFASYIIGSLTVIGLLLEANSHAVMFEVIRCTALVLLLHHCAGALRDPIIAPALLQLFYITSASFWALRCLTGLKQIPQSQ</sequence>
<evidence type="ECO:0000313" key="18">
    <source>
        <dbReference type="EMBL" id="JAS44276.1"/>
    </source>
</evidence>
<evidence type="ECO:0000256" key="6">
    <source>
        <dbReference type="ARBA" id="ARBA00023002"/>
    </source>
</evidence>
<keyword evidence="3 14" id="KW-0812">Transmembrane</keyword>
<feature type="non-terminal residue" evidence="24">
    <location>
        <position position="1"/>
    </location>
</feature>
<evidence type="ECO:0000313" key="20">
    <source>
        <dbReference type="EMBL" id="JAS52294.1"/>
    </source>
</evidence>
<feature type="transmembrane region" description="Helical" evidence="14">
    <location>
        <begin position="408"/>
        <end position="428"/>
    </location>
</feature>
<evidence type="ECO:0000256" key="7">
    <source>
        <dbReference type="ARBA" id="ARBA00023004"/>
    </source>
</evidence>
<evidence type="ECO:0000256" key="12">
    <source>
        <dbReference type="ARBA" id="ARBA00040992"/>
    </source>
</evidence>
<evidence type="ECO:0000313" key="22">
    <source>
        <dbReference type="EMBL" id="JAS56292.1"/>
    </source>
</evidence>
<evidence type="ECO:0000313" key="17">
    <source>
        <dbReference type="EMBL" id="JAS40300.1"/>
    </source>
</evidence>
<evidence type="ECO:0000256" key="13">
    <source>
        <dbReference type="ARBA" id="ARBA00047556"/>
    </source>
</evidence>
<dbReference type="EMBL" id="GECZ01018520">
    <property type="protein sequence ID" value="JAS51249.1"/>
    <property type="molecule type" value="Transcribed_RNA"/>
</dbReference>
<evidence type="ECO:0000256" key="14">
    <source>
        <dbReference type="SAM" id="Phobius"/>
    </source>
</evidence>
<comment type="cofactor">
    <cofactor evidence="1">
        <name>Fe cation</name>
        <dbReference type="ChEBI" id="CHEBI:24875"/>
    </cofactor>
</comment>
<feature type="transmembrane region" description="Helical" evidence="14">
    <location>
        <begin position="88"/>
        <end position="105"/>
    </location>
</feature>
<evidence type="ECO:0000313" key="24">
    <source>
        <dbReference type="EMBL" id="JAS64879.1"/>
    </source>
</evidence>
<comment type="subcellular location">
    <subcellularLocation>
        <location evidence="2">Endoplasmic reticulum membrane</location>
        <topology evidence="2">Multi-pass membrane protein</topology>
    </subcellularLocation>
</comment>
<dbReference type="EMBL" id="GECZ01004123">
    <property type="protein sequence ID" value="JAS65646.1"/>
    <property type="molecule type" value="Transcribed_RNA"/>
</dbReference>
<evidence type="ECO:0000259" key="16">
    <source>
        <dbReference type="Pfam" id="PF24858"/>
    </source>
</evidence>
<feature type="domain" description="Fatty acid hydroxylase" evidence="15">
    <location>
        <begin position="162"/>
        <end position="293"/>
    </location>
</feature>
<proteinExistence type="inferred from homology"/>
<keyword evidence="8" id="KW-0443">Lipid metabolism</keyword>
<evidence type="ECO:0000313" key="19">
    <source>
        <dbReference type="EMBL" id="JAS51249.1"/>
    </source>
</evidence>
<dbReference type="Pfam" id="PF04116">
    <property type="entry name" value="FA_hydroxylase"/>
    <property type="match status" value="1"/>
</dbReference>
<dbReference type="EC" id="1.14.16.5" evidence="11"/>
<dbReference type="InterPro" id="IPR006694">
    <property type="entry name" value="Fatty_acid_hydroxylase"/>
</dbReference>
<dbReference type="GO" id="GO:0005789">
    <property type="term" value="C:endoplasmic reticulum membrane"/>
    <property type="evidence" value="ECO:0007669"/>
    <property type="project" value="UniProtKB-SubCell"/>
</dbReference>
<dbReference type="EMBL" id="GECZ01013477">
    <property type="protein sequence ID" value="JAS56292.1"/>
    <property type="molecule type" value="Transcribed_RNA"/>
</dbReference>
<dbReference type="EMBL" id="GECZ01017475">
    <property type="protein sequence ID" value="JAS52294.1"/>
    <property type="molecule type" value="Transcribed_RNA"/>
</dbReference>
<comment type="similarity">
    <text evidence="10">Belongs to the sterol desaturase family. TMEM195 subfamily.</text>
</comment>
<dbReference type="EMBL" id="GECZ01025493">
    <property type="protein sequence ID" value="JAS44276.1"/>
    <property type="molecule type" value="Transcribed_RNA"/>
</dbReference>
<dbReference type="EMBL" id="GECZ01029469">
    <property type="protein sequence ID" value="JAS40300.1"/>
    <property type="molecule type" value="Transcribed_RNA"/>
</dbReference>
<evidence type="ECO:0000256" key="10">
    <source>
        <dbReference type="ARBA" id="ARBA00038190"/>
    </source>
</evidence>
<evidence type="ECO:0000313" key="21">
    <source>
        <dbReference type="EMBL" id="JAS53960.1"/>
    </source>
</evidence>
<dbReference type="Pfam" id="PF24858">
    <property type="entry name" value="AGMP_C"/>
    <property type="match status" value="1"/>
</dbReference>
<reference evidence="24" key="1">
    <citation type="submission" date="2015-11" db="EMBL/GenBank/DDBJ databases">
        <title>De novo transcriptome assembly of four potential Pierce s Disease insect vectors from Arizona vineyards.</title>
        <authorList>
            <person name="Tassone E.E."/>
        </authorList>
    </citation>
    <scope>NUCLEOTIDE SEQUENCE</scope>
</reference>
<dbReference type="InterPro" id="IPR051689">
    <property type="entry name" value="Sterol_desaturase/TMEM195"/>
</dbReference>
<evidence type="ECO:0000256" key="2">
    <source>
        <dbReference type="ARBA" id="ARBA00004477"/>
    </source>
</evidence>
<dbReference type="AlphaFoldDB" id="A0A1B6GR37"/>
<evidence type="ECO:0000313" key="25">
    <source>
        <dbReference type="EMBL" id="JAS65646.1"/>
    </source>
</evidence>
<gene>
    <name evidence="20" type="ORF">g.34670</name>
    <name evidence="24" type="ORF">g.34671</name>
    <name evidence="22" type="ORF">g.34672</name>
    <name evidence="23" type="ORF">g.34673</name>
    <name evidence="19" type="ORF">g.34674</name>
    <name evidence="21" type="ORF">g.34675</name>
    <name evidence="17" type="ORF">g.34676</name>
    <name evidence="25" type="ORF">g.34677</name>
    <name evidence="18" type="ORF">g.34678</name>
</gene>
<organism evidence="24">
    <name type="scientific">Cuerna arida</name>
    <dbReference type="NCBI Taxonomy" id="1464854"/>
    <lineage>
        <taxon>Eukaryota</taxon>
        <taxon>Metazoa</taxon>
        <taxon>Ecdysozoa</taxon>
        <taxon>Arthropoda</taxon>
        <taxon>Hexapoda</taxon>
        <taxon>Insecta</taxon>
        <taxon>Pterygota</taxon>
        <taxon>Neoptera</taxon>
        <taxon>Paraneoptera</taxon>
        <taxon>Hemiptera</taxon>
        <taxon>Auchenorrhyncha</taxon>
        <taxon>Membracoidea</taxon>
        <taxon>Cicadellidae</taxon>
        <taxon>Cicadellinae</taxon>
        <taxon>Proconiini</taxon>
        <taxon>Cuerna</taxon>
    </lineage>
</organism>
<accession>A0A1B6GR37</accession>
<dbReference type="GO" id="GO:0050479">
    <property type="term" value="F:glyceryl-ether monooxygenase activity"/>
    <property type="evidence" value="ECO:0007669"/>
    <property type="project" value="UniProtKB-EC"/>
</dbReference>
<keyword evidence="6" id="KW-0560">Oxidoreductase</keyword>
<feature type="domain" description="Alkylglycerol monooxygenase C-terminal" evidence="16">
    <location>
        <begin position="380"/>
        <end position="450"/>
    </location>
</feature>
<keyword evidence="7" id="KW-0408">Iron</keyword>
<keyword evidence="5 14" id="KW-1133">Transmembrane helix</keyword>
<evidence type="ECO:0000256" key="4">
    <source>
        <dbReference type="ARBA" id="ARBA00022824"/>
    </source>
</evidence>
<protein>
    <recommendedName>
        <fullName evidence="12">Alkylglycerol monooxygenase</fullName>
        <ecNumber evidence="11">1.14.16.5</ecNumber>
    </recommendedName>
</protein>
<name>A0A1B6GR37_9HEMI</name>
<evidence type="ECO:0000256" key="3">
    <source>
        <dbReference type="ARBA" id="ARBA00022692"/>
    </source>
</evidence>
<dbReference type="EMBL" id="GECZ01009493">
    <property type="protein sequence ID" value="JAS60276.1"/>
    <property type="molecule type" value="Transcribed_RNA"/>
</dbReference>
<dbReference type="InterPro" id="IPR056853">
    <property type="entry name" value="AGMP_C"/>
</dbReference>
<dbReference type="EMBL" id="GECZ01004890">
    <property type="protein sequence ID" value="JAS64879.1"/>
    <property type="molecule type" value="Transcribed_RNA"/>
</dbReference>
<dbReference type="GO" id="GO:0005506">
    <property type="term" value="F:iron ion binding"/>
    <property type="evidence" value="ECO:0007669"/>
    <property type="project" value="InterPro"/>
</dbReference>
<evidence type="ECO:0000256" key="9">
    <source>
        <dbReference type="ARBA" id="ARBA00023136"/>
    </source>
</evidence>
<evidence type="ECO:0000256" key="5">
    <source>
        <dbReference type="ARBA" id="ARBA00022989"/>
    </source>
</evidence>
<dbReference type="GO" id="GO:0008610">
    <property type="term" value="P:lipid biosynthetic process"/>
    <property type="evidence" value="ECO:0007669"/>
    <property type="project" value="InterPro"/>
</dbReference>
<evidence type="ECO:0000256" key="11">
    <source>
        <dbReference type="ARBA" id="ARBA00039026"/>
    </source>
</evidence>
<evidence type="ECO:0000313" key="23">
    <source>
        <dbReference type="EMBL" id="JAS60276.1"/>
    </source>
</evidence>
<keyword evidence="4" id="KW-0256">Endoplasmic reticulum</keyword>
<dbReference type="EMBL" id="GECZ01015809">
    <property type="protein sequence ID" value="JAS53960.1"/>
    <property type="molecule type" value="Transcribed_RNA"/>
</dbReference>
<dbReference type="PANTHER" id="PTHR21624:SF1">
    <property type="entry name" value="ALKYLGLYCEROL MONOOXYGENASE"/>
    <property type="match status" value="1"/>
</dbReference>
<dbReference type="PANTHER" id="PTHR21624">
    <property type="entry name" value="STEROL DESATURASE-RELATED PROTEIN"/>
    <property type="match status" value="1"/>
</dbReference>
<evidence type="ECO:0000256" key="1">
    <source>
        <dbReference type="ARBA" id="ARBA00001962"/>
    </source>
</evidence>
<evidence type="ECO:0000256" key="8">
    <source>
        <dbReference type="ARBA" id="ARBA00023098"/>
    </source>
</evidence>
<feature type="transmembrane region" description="Helical" evidence="14">
    <location>
        <begin position="376"/>
        <end position="396"/>
    </location>
</feature>
<evidence type="ECO:0000259" key="15">
    <source>
        <dbReference type="Pfam" id="PF04116"/>
    </source>
</evidence>